<dbReference type="GO" id="GO:0046872">
    <property type="term" value="F:metal ion binding"/>
    <property type="evidence" value="ECO:0007669"/>
    <property type="project" value="UniProtKB-KW"/>
</dbReference>
<keyword evidence="2" id="KW-0479">Metal-binding</keyword>
<dbReference type="PANTHER" id="PTHR42978:SF3">
    <property type="entry name" value="BLR3078 PROTEIN"/>
    <property type="match status" value="1"/>
</dbReference>
<keyword evidence="5" id="KW-1133">Transmembrane helix</keyword>
<keyword evidence="5" id="KW-0472">Membrane</keyword>
<evidence type="ECO:0000313" key="7">
    <source>
        <dbReference type="EMBL" id="MBI4921371.1"/>
    </source>
</evidence>
<dbReference type="InterPro" id="IPR036866">
    <property type="entry name" value="RibonucZ/Hydroxyglut_hydro"/>
</dbReference>
<accession>A0A933L2N8</accession>
<dbReference type="GO" id="GO:0016787">
    <property type="term" value="F:hydrolase activity"/>
    <property type="evidence" value="ECO:0007669"/>
    <property type="project" value="UniProtKB-KW"/>
</dbReference>
<evidence type="ECO:0000256" key="3">
    <source>
        <dbReference type="ARBA" id="ARBA00022801"/>
    </source>
</evidence>
<organism evidence="7 8">
    <name type="scientific">Devosia nanyangense</name>
    <dbReference type="NCBI Taxonomy" id="1228055"/>
    <lineage>
        <taxon>Bacteria</taxon>
        <taxon>Pseudomonadati</taxon>
        <taxon>Pseudomonadota</taxon>
        <taxon>Alphaproteobacteria</taxon>
        <taxon>Hyphomicrobiales</taxon>
        <taxon>Devosiaceae</taxon>
        <taxon>Devosia</taxon>
    </lineage>
</organism>
<keyword evidence="4" id="KW-0862">Zinc</keyword>
<evidence type="ECO:0000256" key="5">
    <source>
        <dbReference type="SAM" id="Phobius"/>
    </source>
</evidence>
<evidence type="ECO:0000256" key="1">
    <source>
        <dbReference type="ARBA" id="ARBA00007749"/>
    </source>
</evidence>
<dbReference type="Gene3D" id="3.60.15.10">
    <property type="entry name" value="Ribonuclease Z/Hydroxyacylglutathione hydrolase-like"/>
    <property type="match status" value="1"/>
</dbReference>
<name>A0A933L2N8_9HYPH</name>
<evidence type="ECO:0000313" key="8">
    <source>
        <dbReference type="Proteomes" id="UP000782610"/>
    </source>
</evidence>
<reference evidence="7" key="1">
    <citation type="submission" date="2020-07" db="EMBL/GenBank/DDBJ databases">
        <title>Huge and variable diversity of episymbiotic CPR bacteria and DPANN archaea in groundwater ecosystems.</title>
        <authorList>
            <person name="He C.Y."/>
            <person name="Keren R."/>
            <person name="Whittaker M."/>
            <person name="Farag I.F."/>
            <person name="Doudna J."/>
            <person name="Cate J.H.D."/>
            <person name="Banfield J.F."/>
        </authorList>
    </citation>
    <scope>NUCLEOTIDE SEQUENCE</scope>
    <source>
        <strain evidence="7">NC_groundwater_1586_Pr3_B-0.1um_66_15</strain>
    </source>
</reference>
<dbReference type="Pfam" id="PF00753">
    <property type="entry name" value="Lactamase_B"/>
    <property type="match status" value="1"/>
</dbReference>
<protein>
    <submittedName>
        <fullName evidence="7">MBL fold metallo-hydrolase</fullName>
    </submittedName>
</protein>
<evidence type="ECO:0000259" key="6">
    <source>
        <dbReference type="SMART" id="SM00849"/>
    </source>
</evidence>
<comment type="similarity">
    <text evidence="1">Belongs to the metallo-beta-lactamase superfamily.</text>
</comment>
<feature type="domain" description="Metallo-beta-lactamase" evidence="6">
    <location>
        <begin position="88"/>
        <end position="285"/>
    </location>
</feature>
<keyword evidence="5" id="KW-0812">Transmembrane</keyword>
<evidence type="ECO:0000256" key="2">
    <source>
        <dbReference type="ARBA" id="ARBA00022723"/>
    </source>
</evidence>
<feature type="transmembrane region" description="Helical" evidence="5">
    <location>
        <begin position="7"/>
        <end position="26"/>
    </location>
</feature>
<dbReference type="InterPro" id="IPR001279">
    <property type="entry name" value="Metallo-B-lactamas"/>
</dbReference>
<dbReference type="SUPFAM" id="SSF56281">
    <property type="entry name" value="Metallo-hydrolase/oxidoreductase"/>
    <property type="match status" value="1"/>
</dbReference>
<sequence length="305" mass="32267">MPRWLRITLIVVALLLVAGGGGYYWYIGDGNPPGNLPAFALDMAAVRAKAEELPGGKASDVRAETVARFAFPAVASVAGDGWDSTPMAAFSYQLILPTDTIIIDSALTAAQGASLGAKIDDDAYARMDMALAAATQIVVTHEHSDHIGGILAFGDPAGLGKGLRLNKEQAESLPRYGLALPEALKDYSPIDYDDMLAIAPGVVLIRAPGHTPGSQMVFVKREDGRELLFIGDIGWTLRNVETGKGRPRLLAQFMLNEDRDAVFAELATLKALHAAEPDLLIVPGHDVAAIDALVASGAMAAQFRP</sequence>
<dbReference type="PANTHER" id="PTHR42978">
    <property type="entry name" value="QUORUM-QUENCHING LACTONASE YTNP-RELATED-RELATED"/>
    <property type="match status" value="1"/>
</dbReference>
<comment type="caution">
    <text evidence="7">The sequence shown here is derived from an EMBL/GenBank/DDBJ whole genome shotgun (WGS) entry which is preliminary data.</text>
</comment>
<dbReference type="Proteomes" id="UP000782610">
    <property type="component" value="Unassembled WGS sequence"/>
</dbReference>
<gene>
    <name evidence="7" type="ORF">HY834_06440</name>
</gene>
<dbReference type="SMART" id="SM00849">
    <property type="entry name" value="Lactamase_B"/>
    <property type="match status" value="1"/>
</dbReference>
<proteinExistence type="inferred from homology"/>
<dbReference type="InterPro" id="IPR051013">
    <property type="entry name" value="MBL_superfamily_lactonases"/>
</dbReference>
<evidence type="ECO:0000256" key="4">
    <source>
        <dbReference type="ARBA" id="ARBA00022833"/>
    </source>
</evidence>
<dbReference type="EMBL" id="JACRAF010000019">
    <property type="protein sequence ID" value="MBI4921371.1"/>
    <property type="molecule type" value="Genomic_DNA"/>
</dbReference>
<keyword evidence="3" id="KW-0378">Hydrolase</keyword>
<dbReference type="AlphaFoldDB" id="A0A933L2N8"/>